<dbReference type="PANTHER" id="PTHR24113">
    <property type="entry name" value="RAN GTPASE-ACTIVATING PROTEIN 1"/>
    <property type="match status" value="1"/>
</dbReference>
<evidence type="ECO:0000256" key="3">
    <source>
        <dbReference type="ARBA" id="ARBA00022737"/>
    </source>
</evidence>
<keyword evidence="2" id="KW-0433">Leucine-rich repeat</keyword>
<dbReference type="GO" id="GO:0048471">
    <property type="term" value="C:perinuclear region of cytoplasm"/>
    <property type="evidence" value="ECO:0007669"/>
    <property type="project" value="TreeGrafter"/>
</dbReference>
<organism evidence="5 6">
    <name type="scientific">Hondaea fermentalgiana</name>
    <dbReference type="NCBI Taxonomy" id="2315210"/>
    <lineage>
        <taxon>Eukaryota</taxon>
        <taxon>Sar</taxon>
        <taxon>Stramenopiles</taxon>
        <taxon>Bigyra</taxon>
        <taxon>Labyrinthulomycetes</taxon>
        <taxon>Thraustochytrida</taxon>
        <taxon>Thraustochytriidae</taxon>
        <taxon>Hondaea</taxon>
    </lineage>
</organism>
<dbReference type="SMART" id="SM00368">
    <property type="entry name" value="LRR_RI"/>
    <property type="match status" value="4"/>
</dbReference>
<dbReference type="SUPFAM" id="SSF56112">
    <property type="entry name" value="Protein kinase-like (PK-like)"/>
    <property type="match status" value="1"/>
</dbReference>
<protein>
    <submittedName>
        <fullName evidence="5">Protein kinase, putative</fullName>
    </submittedName>
</protein>
<dbReference type="GO" id="GO:0006913">
    <property type="term" value="P:nucleocytoplasmic transport"/>
    <property type="evidence" value="ECO:0007669"/>
    <property type="project" value="TreeGrafter"/>
</dbReference>
<dbReference type="InterPro" id="IPR001611">
    <property type="entry name" value="Leu-rich_rpt"/>
</dbReference>
<dbReference type="Gene3D" id="1.10.510.10">
    <property type="entry name" value="Transferase(Phosphotransferase) domain 1"/>
    <property type="match status" value="1"/>
</dbReference>
<dbReference type="OrthoDB" id="106772at2759"/>
<dbReference type="Pfam" id="PF13516">
    <property type="entry name" value="LRR_6"/>
    <property type="match status" value="4"/>
</dbReference>
<feature type="non-terminal residue" evidence="5">
    <location>
        <position position="1"/>
    </location>
</feature>
<dbReference type="AlphaFoldDB" id="A0A2R5GXI2"/>
<dbReference type="Gene3D" id="3.80.10.10">
    <property type="entry name" value="Ribonuclease Inhibitor"/>
    <property type="match status" value="1"/>
</dbReference>
<dbReference type="SUPFAM" id="SSF52047">
    <property type="entry name" value="RNI-like"/>
    <property type="match status" value="1"/>
</dbReference>
<dbReference type="PROSITE" id="PS50011">
    <property type="entry name" value="PROTEIN_KINASE_DOM"/>
    <property type="match status" value="1"/>
</dbReference>
<keyword evidence="5" id="KW-0418">Kinase</keyword>
<dbReference type="InterPro" id="IPR013083">
    <property type="entry name" value="Znf_RING/FYVE/PHD"/>
</dbReference>
<dbReference type="CDD" id="cd00180">
    <property type="entry name" value="PKc"/>
    <property type="match status" value="1"/>
</dbReference>
<dbReference type="GO" id="GO:0005096">
    <property type="term" value="F:GTPase activator activity"/>
    <property type="evidence" value="ECO:0007669"/>
    <property type="project" value="UniProtKB-KW"/>
</dbReference>
<dbReference type="PROSITE" id="PS00108">
    <property type="entry name" value="PROTEIN_KINASE_ST"/>
    <property type="match status" value="1"/>
</dbReference>
<dbReference type="Pfam" id="PF00069">
    <property type="entry name" value="Pkinase"/>
    <property type="match status" value="1"/>
</dbReference>
<dbReference type="Pfam" id="PF26191">
    <property type="entry name" value="RING-HC_RBR_RNF216"/>
    <property type="match status" value="1"/>
</dbReference>
<evidence type="ECO:0000313" key="6">
    <source>
        <dbReference type="Proteomes" id="UP000241890"/>
    </source>
</evidence>
<dbReference type="InterPro" id="IPR036770">
    <property type="entry name" value="Ankyrin_rpt-contain_sf"/>
</dbReference>
<evidence type="ECO:0000256" key="2">
    <source>
        <dbReference type="ARBA" id="ARBA00022614"/>
    </source>
</evidence>
<dbReference type="Gene3D" id="1.25.40.20">
    <property type="entry name" value="Ankyrin repeat-containing domain"/>
    <property type="match status" value="1"/>
</dbReference>
<evidence type="ECO:0000256" key="1">
    <source>
        <dbReference type="ARBA" id="ARBA00022468"/>
    </source>
</evidence>
<feature type="non-terminal residue" evidence="5">
    <location>
        <position position="1001"/>
    </location>
</feature>
<gene>
    <name evidence="5" type="ORF">FCC1311_112622</name>
</gene>
<dbReference type="Proteomes" id="UP000241890">
    <property type="component" value="Unassembled WGS sequence"/>
</dbReference>
<dbReference type="PANTHER" id="PTHR24113:SF12">
    <property type="entry name" value="RAN GTPASE-ACTIVATING PROTEIN 1"/>
    <property type="match status" value="1"/>
</dbReference>
<keyword evidence="3" id="KW-0677">Repeat</keyword>
<accession>A0A2R5GXI2</accession>
<comment type="caution">
    <text evidence="5">The sequence shown here is derived from an EMBL/GenBank/DDBJ whole genome shotgun (WGS) entry which is preliminary data.</text>
</comment>
<dbReference type="GO" id="GO:0005634">
    <property type="term" value="C:nucleus"/>
    <property type="evidence" value="ECO:0007669"/>
    <property type="project" value="TreeGrafter"/>
</dbReference>
<feature type="domain" description="Protein kinase" evidence="4">
    <location>
        <begin position="697"/>
        <end position="922"/>
    </location>
</feature>
<dbReference type="InterPro" id="IPR000719">
    <property type="entry name" value="Prot_kinase_dom"/>
</dbReference>
<dbReference type="SMART" id="SM00220">
    <property type="entry name" value="S_TKc"/>
    <property type="match status" value="1"/>
</dbReference>
<dbReference type="InterPro" id="IPR027038">
    <property type="entry name" value="RanGap"/>
</dbReference>
<dbReference type="GO" id="GO:0005524">
    <property type="term" value="F:ATP binding"/>
    <property type="evidence" value="ECO:0007669"/>
    <property type="project" value="InterPro"/>
</dbReference>
<dbReference type="GO" id="GO:0005829">
    <property type="term" value="C:cytosol"/>
    <property type="evidence" value="ECO:0007669"/>
    <property type="project" value="TreeGrafter"/>
</dbReference>
<dbReference type="EMBL" id="BEYU01000262">
    <property type="protein sequence ID" value="GBG35039.1"/>
    <property type="molecule type" value="Genomic_DNA"/>
</dbReference>
<dbReference type="InParanoid" id="A0A2R5GXI2"/>
<dbReference type="InterPro" id="IPR008271">
    <property type="entry name" value="Ser/Thr_kinase_AS"/>
</dbReference>
<keyword evidence="6" id="KW-1185">Reference proteome</keyword>
<dbReference type="InterPro" id="IPR011009">
    <property type="entry name" value="Kinase-like_dom_sf"/>
</dbReference>
<dbReference type="Gene3D" id="3.30.40.10">
    <property type="entry name" value="Zinc/RING finger domain, C3HC4 (zinc finger)"/>
    <property type="match status" value="1"/>
</dbReference>
<dbReference type="GO" id="GO:0004672">
    <property type="term" value="F:protein kinase activity"/>
    <property type="evidence" value="ECO:0007669"/>
    <property type="project" value="InterPro"/>
</dbReference>
<reference evidence="5 6" key="1">
    <citation type="submission" date="2017-12" db="EMBL/GenBank/DDBJ databases">
        <title>Sequencing, de novo assembly and annotation of complete genome of a new Thraustochytrid species, strain FCC1311.</title>
        <authorList>
            <person name="Sedici K."/>
            <person name="Godart F."/>
            <person name="Aiese Cigliano R."/>
            <person name="Sanseverino W."/>
            <person name="Barakat M."/>
            <person name="Ortet P."/>
            <person name="Marechal E."/>
            <person name="Cagnac O."/>
            <person name="Amato A."/>
        </authorList>
    </citation>
    <scope>NUCLEOTIDE SEQUENCE [LARGE SCALE GENOMIC DNA]</scope>
</reference>
<dbReference type="InterPro" id="IPR047544">
    <property type="entry name" value="RING-HC_RBR_RNF216"/>
</dbReference>
<name>A0A2R5GXI2_9STRA</name>
<evidence type="ECO:0000313" key="5">
    <source>
        <dbReference type="EMBL" id="GBG35039.1"/>
    </source>
</evidence>
<sequence length="1001" mass="110148">LAKNDIGDKGATALANALASYETLQTLNLGGNKIGDEGTTALANALASYESLQTLNLGGNNIGDEGAMALANALANNESLHTLHLGGNNIGDEGAMALANALANNASLHTLDFDFDNSAIEDALTRNRTLYEQSQTPLMQACKNEDISEAEKLVVSGTRIDARDTLVQTALVYVCKARDEDIALLLAKLLFRHSVGLSSESLGIRKAIKDASSKHYTKLSGFLSFIHSLPLAQLQTNALRMMVVNLFDQGVQTLEEFRRLTPARLEVMGISSARDRFALLLAFADPHRTLDLKVSDATDQTSKLGALATQVSLVRTERGEEKVSLHPRLHQVFADQLSRKNPMASFADFERQQAILREKSHELTMLQEAVKTDSEKVPERDEARRDLVAGIRKALSGGVEGQLEKLQADPVTKAAVDSCHSLWKEISNDPVDVDDAVARVTFEQVQEATQTAVEALKAWETRHDTSAARKHTEAAIDALDESTKRLGIQPTYFMTLRHPERTNELAKELETVQQAFEAELRTLASVDPMADAPMEEIRRSLASTISFYTSSVTNEVSRLQTAANDLSTSLSKHVPGLAAPNTSHLAELITSISQRKRKRERLEHDLKYAREDADNGDAQAQADIPGLEQKLAQIGSVYKLDSELRKERARVLRHAEEHYPELLCDQEWIKRLGIKVSVPQELSSLGLWLTNVKIEDFSELRDLAPNSGKNVLHVRDPNGREFVLKSFHLAKEKWSSRFYRQVTALAQMQSAYVVRIKGVFMQDAQHGCILMPYYEGGDLAAWIRDNPHADVVARRRIATGLLSGLHDLHSQGFVHCDVKPENVFLAPGLSPVLGDFDGVQMHNVIMTQPLQATIRYMSPELRHGNVDKVESAVDMYSVGVVLAELFQDAEISDATQSLISSLQSTDPAQRPSALEALRHEAFQIEPMKRVSCAICLDVYPINEGVSCTDGHFTCESCLSRSVRAATEAQSHVKVLRDGSMRCVAPDCDLVILGRSIAAAVP</sequence>
<keyword evidence="5" id="KW-0808">Transferase</keyword>
<proteinExistence type="predicted"/>
<keyword evidence="1" id="KW-0343">GTPase activation</keyword>
<dbReference type="InterPro" id="IPR032675">
    <property type="entry name" value="LRR_dom_sf"/>
</dbReference>
<evidence type="ECO:0000259" key="4">
    <source>
        <dbReference type="PROSITE" id="PS50011"/>
    </source>
</evidence>
<dbReference type="SUPFAM" id="SSF48403">
    <property type="entry name" value="Ankyrin repeat"/>
    <property type="match status" value="1"/>
</dbReference>
<dbReference type="GO" id="GO:0031267">
    <property type="term" value="F:small GTPase binding"/>
    <property type="evidence" value="ECO:0007669"/>
    <property type="project" value="TreeGrafter"/>
</dbReference>